<protein>
    <submittedName>
        <fullName evidence="1">Uncharacterized protein</fullName>
    </submittedName>
</protein>
<proteinExistence type="predicted"/>
<dbReference type="PANTHER" id="PTHR35004:SF8">
    <property type="entry name" value="TRANSPOSASE RV3428C-RELATED"/>
    <property type="match status" value="1"/>
</dbReference>
<dbReference type="AlphaFoldDB" id="X0S4I8"/>
<organism evidence="1">
    <name type="scientific">marine sediment metagenome</name>
    <dbReference type="NCBI Taxonomy" id="412755"/>
    <lineage>
        <taxon>unclassified sequences</taxon>
        <taxon>metagenomes</taxon>
        <taxon>ecological metagenomes</taxon>
    </lineage>
</organism>
<reference evidence="1" key="1">
    <citation type="journal article" date="2014" name="Front. Microbiol.">
        <title>High frequency of phylogenetically diverse reductive dehalogenase-homologous genes in deep subseafloor sedimentary metagenomes.</title>
        <authorList>
            <person name="Kawai M."/>
            <person name="Futagami T."/>
            <person name="Toyoda A."/>
            <person name="Takaki Y."/>
            <person name="Nishi S."/>
            <person name="Hori S."/>
            <person name="Arai W."/>
            <person name="Tsubouchi T."/>
            <person name="Morono Y."/>
            <person name="Uchiyama I."/>
            <person name="Ito T."/>
            <person name="Fujiyama A."/>
            <person name="Inagaki F."/>
            <person name="Takami H."/>
        </authorList>
    </citation>
    <scope>NUCLEOTIDE SEQUENCE</scope>
    <source>
        <strain evidence="1">Expedition CK06-06</strain>
    </source>
</reference>
<dbReference type="PANTHER" id="PTHR35004">
    <property type="entry name" value="TRANSPOSASE RV3428C-RELATED"/>
    <property type="match status" value="1"/>
</dbReference>
<accession>X0S4I8</accession>
<evidence type="ECO:0000313" key="1">
    <source>
        <dbReference type="EMBL" id="GAF75934.1"/>
    </source>
</evidence>
<sequence>TPMMRLNHKAGEKLFVDYAGLTMAYTNPSTGEEKKAYVFVATLGASSRNYAEAQDSQTLNSWIGAHVRAFEYLGGVTEILVPDNLKTG</sequence>
<gene>
    <name evidence="1" type="ORF">S01H1_17907</name>
</gene>
<name>X0S4I8_9ZZZZ</name>
<dbReference type="EMBL" id="BARS01009527">
    <property type="protein sequence ID" value="GAF75934.1"/>
    <property type="molecule type" value="Genomic_DNA"/>
</dbReference>
<comment type="caution">
    <text evidence="1">The sequence shown here is derived from an EMBL/GenBank/DDBJ whole genome shotgun (WGS) entry which is preliminary data.</text>
</comment>
<feature type="non-terminal residue" evidence="1">
    <location>
        <position position="1"/>
    </location>
</feature>